<evidence type="ECO:0000313" key="4">
    <source>
        <dbReference type="Proteomes" id="UP000531659"/>
    </source>
</evidence>
<dbReference type="InterPro" id="IPR013597">
    <property type="entry name" value="Mat_intron_G2"/>
</dbReference>
<dbReference type="SUPFAM" id="SSF56672">
    <property type="entry name" value="DNA/RNA polymerases"/>
    <property type="match status" value="1"/>
</dbReference>
<protein>
    <recommendedName>
        <fullName evidence="2">Reverse transcriptase domain-containing protein</fullName>
    </recommendedName>
</protein>
<proteinExistence type="predicted"/>
<dbReference type="EMBL" id="JABEYB010000025">
    <property type="protein sequence ID" value="NNU78516.1"/>
    <property type="molecule type" value="Genomic_DNA"/>
</dbReference>
<accession>A0A7Y3SZZ7</accession>
<evidence type="ECO:0000256" key="1">
    <source>
        <dbReference type="SAM" id="MobiDB-lite"/>
    </source>
</evidence>
<dbReference type="RefSeq" id="WP_171299068.1">
    <property type="nucleotide sequence ID" value="NZ_CP077617.1"/>
</dbReference>
<dbReference type="InterPro" id="IPR043502">
    <property type="entry name" value="DNA/RNA_pol_sf"/>
</dbReference>
<dbReference type="InterPro" id="IPR051083">
    <property type="entry name" value="GrpII_Intron_Splice-Mob/Def"/>
</dbReference>
<dbReference type="AlphaFoldDB" id="A0A7Y3SZZ7"/>
<evidence type="ECO:0000259" key="2">
    <source>
        <dbReference type="PROSITE" id="PS50878"/>
    </source>
</evidence>
<organism evidence="3 4">
    <name type="scientific">Clostridium estertheticum</name>
    <dbReference type="NCBI Taxonomy" id="238834"/>
    <lineage>
        <taxon>Bacteria</taxon>
        <taxon>Bacillati</taxon>
        <taxon>Bacillota</taxon>
        <taxon>Clostridia</taxon>
        <taxon>Eubacteriales</taxon>
        <taxon>Clostridiaceae</taxon>
        <taxon>Clostridium</taxon>
    </lineage>
</organism>
<evidence type="ECO:0000313" key="3">
    <source>
        <dbReference type="EMBL" id="NNU78516.1"/>
    </source>
</evidence>
<dbReference type="PANTHER" id="PTHR34047">
    <property type="entry name" value="NUCLEAR INTRON MATURASE 1, MITOCHONDRIAL-RELATED"/>
    <property type="match status" value="1"/>
</dbReference>
<dbReference type="Proteomes" id="UP000531659">
    <property type="component" value="Unassembled WGS sequence"/>
</dbReference>
<reference evidence="3 4" key="1">
    <citation type="submission" date="2020-05" db="EMBL/GenBank/DDBJ databases">
        <title>Complete genome of Clostridium estertheticum subspecies estertheticum, isolated from Vacuum packed lamb meat from New Zealand imported to Switzerland.</title>
        <authorList>
            <person name="Wambui J."/>
            <person name="Stevens M.J.A."/>
            <person name="Stephan R."/>
        </authorList>
    </citation>
    <scope>NUCLEOTIDE SEQUENCE [LARGE SCALE GENOMIC DNA]</scope>
    <source>
        <strain evidence="3 4">CEST001</strain>
    </source>
</reference>
<comment type="caution">
    <text evidence="3">The sequence shown here is derived from an EMBL/GenBank/DDBJ whole genome shotgun (WGS) entry which is preliminary data.</text>
</comment>
<feature type="region of interest" description="Disordered" evidence="1">
    <location>
        <begin position="231"/>
        <end position="265"/>
    </location>
</feature>
<name>A0A7Y3SZZ7_9CLOT</name>
<dbReference type="Pfam" id="PF08388">
    <property type="entry name" value="GIIM"/>
    <property type="match status" value="1"/>
</dbReference>
<dbReference type="GeneID" id="83594829"/>
<gene>
    <name evidence="3" type="ORF">HLQ16_21685</name>
</gene>
<feature type="compositionally biased region" description="Basic and acidic residues" evidence="1">
    <location>
        <begin position="232"/>
        <end position="258"/>
    </location>
</feature>
<dbReference type="PROSITE" id="PS50878">
    <property type="entry name" value="RT_POL"/>
    <property type="match status" value="1"/>
</dbReference>
<dbReference type="InterPro" id="IPR000477">
    <property type="entry name" value="RT_dom"/>
</dbReference>
<dbReference type="PANTHER" id="PTHR34047:SF10">
    <property type="entry name" value="GROUP II INTRON-ASSOCIATED OPEN READING FRAME"/>
    <property type="match status" value="1"/>
</dbReference>
<sequence>MYQKLKPYLNKRGLTLADDKTKVTHISEGFDFLGFNLRQYKTNNGMHLLIKPSNASVKKAMETIKNVFIQLRGRPVGDLIKKLNPIIRGIGNYWSSQVAKKIFRKLDSYIWIKIRKHLKGLHNNKPFKWIFKKYFKPDYTGVSKDKWILTDPHDKKTQLFKMSWIPIVRHAVVKYRNNPDDGSLIEYFEKRDKKDFINDNISSRRMTKQKSKTNRTKSMLELYVVKATRTVPRRERGSNSSDLADKHTSTVLRGERSRKAPYLLD</sequence>
<feature type="domain" description="Reverse transcriptase" evidence="2">
    <location>
        <begin position="1"/>
        <end position="37"/>
    </location>
</feature>